<dbReference type="Proteomes" id="UP000001037">
    <property type="component" value="Chromosome"/>
</dbReference>
<dbReference type="OrthoDB" id="29008at2157"/>
<name>G0EFB8_PYRF1</name>
<dbReference type="KEGG" id="pfm:Pyrfu_0289"/>
<proteinExistence type="predicted"/>
<dbReference type="GeneID" id="11139931"/>
<organism evidence="1 2">
    <name type="scientific">Pyrolobus fumarii (strain DSM 11204 / 1A)</name>
    <dbReference type="NCBI Taxonomy" id="694429"/>
    <lineage>
        <taxon>Archaea</taxon>
        <taxon>Thermoproteota</taxon>
        <taxon>Thermoprotei</taxon>
        <taxon>Desulfurococcales</taxon>
        <taxon>Pyrodictiaceae</taxon>
        <taxon>Pyrolobus</taxon>
    </lineage>
</organism>
<dbReference type="RefSeq" id="WP_014025838.1">
    <property type="nucleotide sequence ID" value="NC_015931.1"/>
</dbReference>
<reference evidence="1 2" key="1">
    <citation type="journal article" date="2011" name="Stand. Genomic Sci.">
        <title>Complete genome sequence of the hyperthermophilic chemolithoautotroph Pyrolobus fumarii type strain (1A).</title>
        <authorList>
            <person name="Anderson I."/>
            <person name="Goker M."/>
            <person name="Nolan M."/>
            <person name="Lucas S."/>
            <person name="Hammon N."/>
            <person name="Deshpande S."/>
            <person name="Cheng J.F."/>
            <person name="Tapia R."/>
            <person name="Han C."/>
            <person name="Goodwin L."/>
            <person name="Pitluck S."/>
            <person name="Huntemann M."/>
            <person name="Liolios K."/>
            <person name="Ivanova N."/>
            <person name="Pagani I."/>
            <person name="Mavromatis K."/>
            <person name="Ovchinikova G."/>
            <person name="Pati A."/>
            <person name="Chen A."/>
            <person name="Palaniappan K."/>
            <person name="Land M."/>
            <person name="Hauser L."/>
            <person name="Brambilla E.M."/>
            <person name="Huber H."/>
            <person name="Yasawong M."/>
            <person name="Rohde M."/>
            <person name="Spring S."/>
            <person name="Abt B."/>
            <person name="Sikorski J."/>
            <person name="Wirth R."/>
            <person name="Detter J.C."/>
            <person name="Woyke T."/>
            <person name="Bristow J."/>
            <person name="Eisen J.A."/>
            <person name="Markowitz V."/>
            <person name="Hugenholtz P."/>
            <person name="Kyrpides N.C."/>
            <person name="Klenk H.P."/>
            <person name="Lapidus A."/>
        </authorList>
    </citation>
    <scope>NUCLEOTIDE SEQUENCE [LARGE SCALE GENOMIC DNA]</scope>
    <source>
        <strain evidence="2">DSM 11204 / 1A</strain>
    </source>
</reference>
<dbReference type="eggNOG" id="arCOG08619">
    <property type="taxonomic scope" value="Archaea"/>
</dbReference>
<evidence type="ECO:0000313" key="2">
    <source>
        <dbReference type="Proteomes" id="UP000001037"/>
    </source>
</evidence>
<accession>G0EFB8</accession>
<dbReference type="HOGENOM" id="CLU_1478968_0_0_2"/>
<gene>
    <name evidence="1" type="ordered locus">Pyrfu_0289</name>
</gene>
<protein>
    <submittedName>
        <fullName evidence="1">Uncharacterized protein</fullName>
    </submittedName>
</protein>
<sequence>MKCPYAERKGFIVHCKLTGKHVNPFTRPCISGNYTKCPEYREYMSKKREEAKVDIQHVEVQAIKDIHPTFEERVSAKLTDPIYLAVLIARSRHVDSVTGQPSNILAWGIKRASELNLKTARLDVSCPEEGWSAILVVEDGRYTGAYVETREGEKLAGRNAWNLIRGSECKRAVALLYDVRSS</sequence>
<dbReference type="EMBL" id="CP002838">
    <property type="protein sequence ID" value="AEM38161.1"/>
    <property type="molecule type" value="Genomic_DNA"/>
</dbReference>
<dbReference type="InParanoid" id="G0EFB8"/>
<dbReference type="STRING" id="694429.Pyrfu_0289"/>
<dbReference type="AlphaFoldDB" id="G0EFB8"/>
<evidence type="ECO:0000313" key="1">
    <source>
        <dbReference type="EMBL" id="AEM38161.1"/>
    </source>
</evidence>
<keyword evidence="2" id="KW-1185">Reference proteome</keyword>